<organism evidence="2 3">
    <name type="scientific">Candidatus Defluviibacterium haderslevense</name>
    <dbReference type="NCBI Taxonomy" id="2981993"/>
    <lineage>
        <taxon>Bacteria</taxon>
        <taxon>Pseudomonadati</taxon>
        <taxon>Bacteroidota</taxon>
        <taxon>Saprospiria</taxon>
        <taxon>Saprospirales</taxon>
        <taxon>Saprospiraceae</taxon>
        <taxon>Candidatus Defluviibacterium</taxon>
    </lineage>
</organism>
<evidence type="ECO:0000313" key="3">
    <source>
        <dbReference type="Proteomes" id="UP000808349"/>
    </source>
</evidence>
<dbReference type="Proteomes" id="UP000808349">
    <property type="component" value="Unassembled WGS sequence"/>
</dbReference>
<reference evidence="2 3" key="1">
    <citation type="submission" date="2020-10" db="EMBL/GenBank/DDBJ databases">
        <title>Connecting structure to function with the recovery of over 1000 high-quality activated sludge metagenome-assembled genomes encoding full-length rRNA genes using long-read sequencing.</title>
        <authorList>
            <person name="Singleton C.M."/>
            <person name="Petriglieri F."/>
            <person name="Kristensen J.M."/>
            <person name="Kirkegaard R.H."/>
            <person name="Michaelsen T.Y."/>
            <person name="Andersen M.H."/>
            <person name="Karst S.M."/>
            <person name="Dueholm M.S."/>
            <person name="Nielsen P.H."/>
            <person name="Albertsen M."/>
        </authorList>
    </citation>
    <scope>NUCLEOTIDE SEQUENCE [LARGE SCALE GENOMIC DNA]</scope>
    <source>
        <strain evidence="2">Ribe_18-Q3-R11-54_BAT3C.373</strain>
    </source>
</reference>
<dbReference type="Gene3D" id="3.20.20.80">
    <property type="entry name" value="Glycosidases"/>
    <property type="match status" value="1"/>
</dbReference>
<sequence length="438" mass="50952">MHLINYISVLLLMVSSSCTQTKLIKTEPPEWTKTAAIYEIMPKQFTPQHNLKGITQELARLRNQYVSAVSILPIFTTLDINNAYNPGDPYACSEFLTIDPALGTDHDFKTLIDSAHHFNIKVLLEFNLTYTTPNHPWRKEYPEFYKSCQAKNDTAFNQDYIRFNLEHKTLQKKLHILEHWMKDFPLDGFVLMNADQFPESFLNLLGSKINSKKFYLVSGSNTPEFVERGYFDSYFNYDLYHLFIKMVDNTCTSQDFKSLMEINEKATFKNASILFNQNALLNNKDGTETQRFYGFYKLCSVLSILTGGIPMMMNGQEEPMFDRINPYSNQAIVFNKFFSRDFFRSLFIHRVDNPAIQSIQDNLPVIISDATHVLAFERKHGEASIVVMANLTNQVQSFTLKNDYIQRLEFFTRALTNFEKNKSYTLNPYQYIVLTNIK</sequence>
<dbReference type="SUPFAM" id="SSF51011">
    <property type="entry name" value="Glycosyl hydrolase domain"/>
    <property type="match status" value="1"/>
</dbReference>
<dbReference type="SUPFAM" id="SSF51445">
    <property type="entry name" value="(Trans)glycosidases"/>
    <property type="match status" value="1"/>
</dbReference>
<protein>
    <recommendedName>
        <fullName evidence="1">Glycosyl hydrolase family 13 catalytic domain-containing protein</fullName>
    </recommendedName>
</protein>
<dbReference type="InterPro" id="IPR013780">
    <property type="entry name" value="Glyco_hydro_b"/>
</dbReference>
<gene>
    <name evidence="2" type="ORF">IPO85_18405</name>
</gene>
<name>A0A9D7SB80_9BACT</name>
<evidence type="ECO:0000259" key="1">
    <source>
        <dbReference type="SMART" id="SM00642"/>
    </source>
</evidence>
<dbReference type="GO" id="GO:0005975">
    <property type="term" value="P:carbohydrate metabolic process"/>
    <property type="evidence" value="ECO:0007669"/>
    <property type="project" value="InterPro"/>
</dbReference>
<dbReference type="Pfam" id="PF00128">
    <property type="entry name" value="Alpha-amylase"/>
    <property type="match status" value="1"/>
</dbReference>
<accession>A0A9D7SB80</accession>
<dbReference type="EMBL" id="JADKFW010000021">
    <property type="protein sequence ID" value="MBK9719445.1"/>
    <property type="molecule type" value="Genomic_DNA"/>
</dbReference>
<dbReference type="Gene3D" id="2.60.40.1180">
    <property type="entry name" value="Golgi alpha-mannosidase II"/>
    <property type="match status" value="1"/>
</dbReference>
<dbReference type="InterPro" id="IPR006047">
    <property type="entry name" value="GH13_cat_dom"/>
</dbReference>
<dbReference type="InterPro" id="IPR017853">
    <property type="entry name" value="GH"/>
</dbReference>
<feature type="domain" description="Glycosyl hydrolase family 13 catalytic" evidence="1">
    <location>
        <begin position="39"/>
        <end position="344"/>
    </location>
</feature>
<proteinExistence type="predicted"/>
<dbReference type="AlphaFoldDB" id="A0A9D7SB80"/>
<dbReference type="SMART" id="SM00642">
    <property type="entry name" value="Aamy"/>
    <property type="match status" value="1"/>
</dbReference>
<evidence type="ECO:0000313" key="2">
    <source>
        <dbReference type="EMBL" id="MBK9719445.1"/>
    </source>
</evidence>
<comment type="caution">
    <text evidence="2">The sequence shown here is derived from an EMBL/GenBank/DDBJ whole genome shotgun (WGS) entry which is preliminary data.</text>
</comment>
<dbReference type="PANTHER" id="PTHR10357">
    <property type="entry name" value="ALPHA-AMYLASE FAMILY MEMBER"/>
    <property type="match status" value="1"/>
</dbReference>